<feature type="chain" id="PRO_5016870913" description="Lipoprotein" evidence="1">
    <location>
        <begin position="22"/>
        <end position="171"/>
    </location>
</feature>
<sequence length="171" mass="19366">MKKIFLIALLCFMAFIQGCSKKENDLDPIKNPNEINLPKESHEFGKAVAKEIRSIVLTIKKKGFDYSKLPDSLSYYDKVSKDIYQASSNSVKTNSSIPQMIENLKLNDRLSNLSDRQIEFVNRIINEVNKSQLLEDLQKTISNLNKEISNNIVYFGDAGAGISESLGQLFR</sequence>
<accession>A0A380CSM7</accession>
<gene>
    <name evidence="2" type="ORF">NCTC11388_04269</name>
</gene>
<organism evidence="2 3">
    <name type="scientific">Sphingobacterium spiritivorum</name>
    <name type="common">Flavobacterium spiritivorum</name>
    <dbReference type="NCBI Taxonomy" id="258"/>
    <lineage>
        <taxon>Bacteria</taxon>
        <taxon>Pseudomonadati</taxon>
        <taxon>Bacteroidota</taxon>
        <taxon>Sphingobacteriia</taxon>
        <taxon>Sphingobacteriales</taxon>
        <taxon>Sphingobacteriaceae</taxon>
        <taxon>Sphingobacterium</taxon>
    </lineage>
</organism>
<evidence type="ECO:0000313" key="3">
    <source>
        <dbReference type="Proteomes" id="UP000254893"/>
    </source>
</evidence>
<reference evidence="2 3" key="1">
    <citation type="submission" date="2018-06" db="EMBL/GenBank/DDBJ databases">
        <authorList>
            <consortium name="Pathogen Informatics"/>
            <person name="Doyle S."/>
        </authorList>
    </citation>
    <scope>NUCLEOTIDE SEQUENCE [LARGE SCALE GENOMIC DNA]</scope>
    <source>
        <strain evidence="2 3">NCTC11388</strain>
    </source>
</reference>
<dbReference type="Proteomes" id="UP000254893">
    <property type="component" value="Unassembled WGS sequence"/>
</dbReference>
<keyword evidence="1" id="KW-0732">Signal</keyword>
<evidence type="ECO:0008006" key="4">
    <source>
        <dbReference type="Google" id="ProtNLM"/>
    </source>
</evidence>
<dbReference type="EMBL" id="UGYW01000002">
    <property type="protein sequence ID" value="SUJ28289.1"/>
    <property type="molecule type" value="Genomic_DNA"/>
</dbReference>
<dbReference type="AlphaFoldDB" id="A0A380CSM7"/>
<evidence type="ECO:0000313" key="2">
    <source>
        <dbReference type="EMBL" id="SUJ28289.1"/>
    </source>
</evidence>
<feature type="signal peptide" evidence="1">
    <location>
        <begin position="1"/>
        <end position="21"/>
    </location>
</feature>
<evidence type="ECO:0000256" key="1">
    <source>
        <dbReference type="SAM" id="SignalP"/>
    </source>
</evidence>
<dbReference type="RefSeq" id="WP_147284254.1">
    <property type="nucleotide sequence ID" value="NZ_UGYW01000002.1"/>
</dbReference>
<proteinExistence type="predicted"/>
<dbReference type="PROSITE" id="PS51257">
    <property type="entry name" value="PROKAR_LIPOPROTEIN"/>
    <property type="match status" value="1"/>
</dbReference>
<name>A0A380CSM7_SPHSI</name>
<protein>
    <recommendedName>
        <fullName evidence="4">Lipoprotein</fullName>
    </recommendedName>
</protein>